<dbReference type="Proteomes" id="UP001596183">
    <property type="component" value="Unassembled WGS sequence"/>
</dbReference>
<proteinExistence type="predicted"/>
<protein>
    <submittedName>
        <fullName evidence="1">Uncharacterized protein</fullName>
    </submittedName>
</protein>
<sequence>MSTNSAPGHAVRRGAALAQLPRAGHLVFRLVGGRFGGFRDGEAVDGWATGTAGGNSLGSVIRVRSPGKGDRVYTALR</sequence>
<name>A0ABW0XWF0_9ACTN</name>
<dbReference type="EMBL" id="JBHSPC010000100">
    <property type="protein sequence ID" value="MFC5674000.1"/>
    <property type="molecule type" value="Genomic_DNA"/>
</dbReference>
<accession>A0ABW0XWF0</accession>
<comment type="caution">
    <text evidence="1">The sequence shown here is derived from an EMBL/GenBank/DDBJ whole genome shotgun (WGS) entry which is preliminary data.</text>
</comment>
<reference evidence="2" key="1">
    <citation type="journal article" date="2019" name="Int. J. Syst. Evol. Microbiol.">
        <title>The Global Catalogue of Microorganisms (GCM) 10K type strain sequencing project: providing services to taxonomists for standard genome sequencing and annotation.</title>
        <authorList>
            <consortium name="The Broad Institute Genomics Platform"/>
            <consortium name="The Broad Institute Genome Sequencing Center for Infectious Disease"/>
            <person name="Wu L."/>
            <person name="Ma J."/>
        </authorList>
    </citation>
    <scope>NUCLEOTIDE SEQUENCE [LARGE SCALE GENOMIC DNA]</scope>
    <source>
        <strain evidence="2">JCM 13852</strain>
    </source>
</reference>
<evidence type="ECO:0000313" key="1">
    <source>
        <dbReference type="EMBL" id="MFC5674000.1"/>
    </source>
</evidence>
<organism evidence="1 2">
    <name type="scientific">Streptomyces incanus</name>
    <dbReference type="NCBI Taxonomy" id="887453"/>
    <lineage>
        <taxon>Bacteria</taxon>
        <taxon>Bacillati</taxon>
        <taxon>Actinomycetota</taxon>
        <taxon>Actinomycetes</taxon>
        <taxon>Kitasatosporales</taxon>
        <taxon>Streptomycetaceae</taxon>
        <taxon>Streptomyces</taxon>
    </lineage>
</organism>
<dbReference type="RefSeq" id="WP_381218279.1">
    <property type="nucleotide sequence ID" value="NZ_JBHSPC010000100.1"/>
</dbReference>
<keyword evidence="2" id="KW-1185">Reference proteome</keyword>
<gene>
    <name evidence="1" type="ORF">ACFP2V_29125</name>
</gene>
<evidence type="ECO:0000313" key="2">
    <source>
        <dbReference type="Proteomes" id="UP001596183"/>
    </source>
</evidence>